<dbReference type="Proteomes" id="UP000032512">
    <property type="component" value="Unassembled WGS sequence"/>
</dbReference>
<dbReference type="SUPFAM" id="SSF51735">
    <property type="entry name" value="NAD(P)-binding Rossmann-fold domains"/>
    <property type="match status" value="1"/>
</dbReference>
<sequence>MKVGVIGLGSIAAKAYLPIYGALEGVEFHFQTRNNEKLQEIGNKYRFTNLHSSRQSLIESGITGAFVHSATESHEAIVRELLEHDIHVFVDKPITFDYESSRKLTELAAEKGKILMTGFNRRYAPSYNELKAVDNPSIVIVQKNRMRLPRDLQTFVWDDFIHVVDTITYLFPFPIENIIVNARFHENMVQHAVVQFLSQGRTAIGIMNRDNAISEEIAEVMGPYEKRTVYNLSNLIISRGLEEIEIRRNDWEPTLTKRGFEQMVDDFIQALKSDRQPMISAVDALVTHELCQRIMDELQKD</sequence>
<organism evidence="2 3">
    <name type="scientific">Mesobacillus subterraneus</name>
    <dbReference type="NCBI Taxonomy" id="285983"/>
    <lineage>
        <taxon>Bacteria</taxon>
        <taxon>Bacillati</taxon>
        <taxon>Bacillota</taxon>
        <taxon>Bacilli</taxon>
        <taxon>Bacillales</taxon>
        <taxon>Bacillaceae</taxon>
        <taxon>Mesobacillus</taxon>
    </lineage>
</organism>
<evidence type="ECO:0000313" key="2">
    <source>
        <dbReference type="EMBL" id="KIY23810.1"/>
    </source>
</evidence>
<gene>
    <name evidence="2" type="ORF">UB32_00900</name>
</gene>
<dbReference type="InterPro" id="IPR036291">
    <property type="entry name" value="NAD(P)-bd_dom_sf"/>
</dbReference>
<dbReference type="Gene3D" id="3.40.50.720">
    <property type="entry name" value="NAD(P)-binding Rossmann-like Domain"/>
    <property type="match status" value="1"/>
</dbReference>
<dbReference type="InterPro" id="IPR051317">
    <property type="entry name" value="Gfo/Idh/MocA_oxidoreduct"/>
</dbReference>
<dbReference type="SUPFAM" id="SSF55347">
    <property type="entry name" value="Glyceraldehyde-3-phosphate dehydrogenase-like, C-terminal domain"/>
    <property type="match status" value="1"/>
</dbReference>
<dbReference type="Gene3D" id="3.30.360.10">
    <property type="entry name" value="Dihydrodipicolinate Reductase, domain 2"/>
    <property type="match status" value="1"/>
</dbReference>
<reference evidence="2 3" key="1">
    <citation type="submission" date="2015-01" db="EMBL/GenBank/DDBJ databases">
        <title>Draft genome sequences of the supercritical CO2 tolerant bacteria Bacillus subterraneus MITOT1 and Bacillus cereus MIT0214.</title>
        <authorList>
            <person name="Peet K.C."/>
            <person name="Thompson J.R."/>
        </authorList>
    </citation>
    <scope>NUCLEOTIDE SEQUENCE [LARGE SCALE GENOMIC DNA]</scope>
    <source>
        <strain evidence="2 3">MITOT1</strain>
    </source>
</reference>
<keyword evidence="3" id="KW-1185">Reference proteome</keyword>
<dbReference type="PATRIC" id="fig|285983.3.peg.77"/>
<proteinExistence type="predicted"/>
<name>A0A0D6ZEY2_9BACI</name>
<protein>
    <submittedName>
        <fullName evidence="2">Oxidoreductase</fullName>
    </submittedName>
</protein>
<dbReference type="PANTHER" id="PTHR43708">
    <property type="entry name" value="CONSERVED EXPRESSED OXIDOREDUCTASE (EUROFUNG)"/>
    <property type="match status" value="1"/>
</dbReference>
<dbReference type="GO" id="GO:0000166">
    <property type="term" value="F:nucleotide binding"/>
    <property type="evidence" value="ECO:0007669"/>
    <property type="project" value="InterPro"/>
</dbReference>
<evidence type="ECO:0000259" key="1">
    <source>
        <dbReference type="Pfam" id="PF01408"/>
    </source>
</evidence>
<comment type="caution">
    <text evidence="2">The sequence shown here is derived from an EMBL/GenBank/DDBJ whole genome shotgun (WGS) entry which is preliminary data.</text>
</comment>
<dbReference type="Pfam" id="PF01408">
    <property type="entry name" value="GFO_IDH_MocA"/>
    <property type="match status" value="1"/>
</dbReference>
<dbReference type="InterPro" id="IPR000683">
    <property type="entry name" value="Gfo/Idh/MocA-like_OxRdtase_N"/>
</dbReference>
<accession>A0A0D6ZEY2</accession>
<dbReference type="EMBL" id="JXIQ01000010">
    <property type="protein sequence ID" value="KIY23810.1"/>
    <property type="molecule type" value="Genomic_DNA"/>
</dbReference>
<dbReference type="AlphaFoldDB" id="A0A0D6ZEY2"/>
<dbReference type="PANTHER" id="PTHR43708:SF4">
    <property type="entry name" value="OXIDOREDUCTASE YCEM-RELATED"/>
    <property type="match status" value="1"/>
</dbReference>
<feature type="domain" description="Gfo/Idh/MocA-like oxidoreductase N-terminal" evidence="1">
    <location>
        <begin position="1"/>
        <end position="119"/>
    </location>
</feature>
<evidence type="ECO:0000313" key="3">
    <source>
        <dbReference type="Proteomes" id="UP000032512"/>
    </source>
</evidence>